<gene>
    <name evidence="2" type="ORF">LVIROSA_LOCUS23595</name>
</gene>
<proteinExistence type="predicted"/>
<dbReference type="AlphaFoldDB" id="A0AAU9NHA5"/>
<evidence type="ECO:0000256" key="1">
    <source>
        <dbReference type="SAM" id="MobiDB-lite"/>
    </source>
</evidence>
<evidence type="ECO:0000313" key="3">
    <source>
        <dbReference type="Proteomes" id="UP001157418"/>
    </source>
</evidence>
<protein>
    <submittedName>
        <fullName evidence="2">Uncharacterized protein</fullName>
    </submittedName>
</protein>
<keyword evidence="3" id="KW-1185">Reference proteome</keyword>
<reference evidence="2 3" key="1">
    <citation type="submission" date="2022-01" db="EMBL/GenBank/DDBJ databases">
        <authorList>
            <person name="Xiong W."/>
            <person name="Schranz E."/>
        </authorList>
    </citation>
    <scope>NUCLEOTIDE SEQUENCE [LARGE SCALE GENOMIC DNA]</scope>
</reference>
<evidence type="ECO:0000313" key="2">
    <source>
        <dbReference type="EMBL" id="CAH1437256.1"/>
    </source>
</evidence>
<feature type="region of interest" description="Disordered" evidence="1">
    <location>
        <begin position="1"/>
        <end position="29"/>
    </location>
</feature>
<dbReference type="EMBL" id="CAKMRJ010004445">
    <property type="protein sequence ID" value="CAH1437256.1"/>
    <property type="molecule type" value="Genomic_DNA"/>
</dbReference>
<comment type="caution">
    <text evidence="2">The sequence shown here is derived from an EMBL/GenBank/DDBJ whole genome shotgun (WGS) entry which is preliminary data.</text>
</comment>
<organism evidence="2 3">
    <name type="scientific">Lactuca virosa</name>
    <dbReference type="NCBI Taxonomy" id="75947"/>
    <lineage>
        <taxon>Eukaryota</taxon>
        <taxon>Viridiplantae</taxon>
        <taxon>Streptophyta</taxon>
        <taxon>Embryophyta</taxon>
        <taxon>Tracheophyta</taxon>
        <taxon>Spermatophyta</taxon>
        <taxon>Magnoliopsida</taxon>
        <taxon>eudicotyledons</taxon>
        <taxon>Gunneridae</taxon>
        <taxon>Pentapetalae</taxon>
        <taxon>asterids</taxon>
        <taxon>campanulids</taxon>
        <taxon>Asterales</taxon>
        <taxon>Asteraceae</taxon>
        <taxon>Cichorioideae</taxon>
        <taxon>Cichorieae</taxon>
        <taxon>Lactucinae</taxon>
        <taxon>Lactuca</taxon>
    </lineage>
</organism>
<accession>A0AAU9NHA5</accession>
<dbReference type="Proteomes" id="UP001157418">
    <property type="component" value="Unassembled WGS sequence"/>
</dbReference>
<name>A0AAU9NHA5_9ASTR</name>
<sequence>MKTTAIPSRKRVASPPASPPPTNKSCRDPTWMPQIRAWMQEEDIDSCFEVGESSTAPTPTPYTPVEYVMYFLVPQTAHHSDCLGAIDFEIFLLRMTLRHLTERVKYLKEERDVMEMRNLLIPDQL</sequence>